<evidence type="ECO:0000259" key="10">
    <source>
        <dbReference type="Pfam" id="PF00591"/>
    </source>
</evidence>
<feature type="binding site" evidence="9">
    <location>
        <position position="80"/>
    </location>
    <ligand>
        <name>anthranilate</name>
        <dbReference type="ChEBI" id="CHEBI:16567"/>
        <label>1</label>
    </ligand>
</feature>
<dbReference type="Pfam" id="PF00591">
    <property type="entry name" value="Glycos_transf_3"/>
    <property type="match status" value="1"/>
</dbReference>
<keyword evidence="4 9" id="KW-0808">Transferase</keyword>
<dbReference type="Pfam" id="PF02885">
    <property type="entry name" value="Glycos_trans_3N"/>
    <property type="match status" value="1"/>
</dbReference>
<evidence type="ECO:0000256" key="3">
    <source>
        <dbReference type="ARBA" id="ARBA00022676"/>
    </source>
</evidence>
<feature type="domain" description="Glycosyl transferase family 3 N-terminal" evidence="11">
    <location>
        <begin position="2"/>
        <end position="64"/>
    </location>
</feature>
<evidence type="ECO:0000256" key="7">
    <source>
        <dbReference type="ARBA" id="ARBA00052328"/>
    </source>
</evidence>
<dbReference type="PANTHER" id="PTHR43285:SF2">
    <property type="entry name" value="ANTHRANILATE PHOSPHORIBOSYLTRANSFERASE"/>
    <property type="match status" value="1"/>
</dbReference>
<dbReference type="InterPro" id="IPR035902">
    <property type="entry name" value="Nuc_phospho_transferase"/>
</dbReference>
<evidence type="ECO:0000256" key="8">
    <source>
        <dbReference type="ARBA" id="ARBA00061188"/>
    </source>
</evidence>
<comment type="function">
    <text evidence="9">Catalyzes the transfer of the phosphoribosyl group of 5-phosphorylribose-1-pyrophosphate (PRPP) to anthranilate to yield N-(5'-phosphoribosyl)-anthranilate (PRA).</text>
</comment>
<keyword evidence="6 9" id="KW-0057">Aromatic amino acid biosynthesis</keyword>
<dbReference type="SUPFAM" id="SSF52418">
    <property type="entry name" value="Nucleoside phosphorylase/phosphoribosyltransferase catalytic domain"/>
    <property type="match status" value="1"/>
</dbReference>
<comment type="similarity">
    <text evidence="9">Belongs to the anthranilate phosphoribosyltransferase family.</text>
</comment>
<dbReference type="InterPro" id="IPR036320">
    <property type="entry name" value="Glycosyl_Trfase_fam3_N_dom_sf"/>
</dbReference>
<evidence type="ECO:0000259" key="11">
    <source>
        <dbReference type="Pfam" id="PF02885"/>
    </source>
</evidence>
<dbReference type="GO" id="GO:0004048">
    <property type="term" value="F:anthranilate phosphoribosyltransferase activity"/>
    <property type="evidence" value="ECO:0007669"/>
    <property type="project" value="UniProtKB-UniRule"/>
</dbReference>
<comment type="caution">
    <text evidence="9">Lacks conserved residue(s) required for the propagation of feature annotation.</text>
</comment>
<evidence type="ECO:0000256" key="1">
    <source>
        <dbReference type="ARBA" id="ARBA00004907"/>
    </source>
</evidence>
<feature type="binding site" evidence="9">
    <location>
        <position position="80"/>
    </location>
    <ligand>
        <name>5-phospho-alpha-D-ribose 1-diphosphate</name>
        <dbReference type="ChEBI" id="CHEBI:58017"/>
    </ligand>
</feature>
<comment type="similarity">
    <text evidence="8">In the C-terminal section; belongs to the anthranilate phosphoribosyltransferase family.</text>
</comment>
<comment type="cofactor">
    <cofactor evidence="9">
        <name>Mg(2+)</name>
        <dbReference type="ChEBI" id="CHEBI:18420"/>
    </cofactor>
    <text evidence="9">Binds 2 magnesium ions per monomer.</text>
</comment>
<feature type="binding site" evidence="9">
    <location>
        <position position="166"/>
    </location>
    <ligand>
        <name>anthranilate</name>
        <dbReference type="ChEBI" id="CHEBI:16567"/>
        <label>2</label>
    </ligand>
</feature>
<dbReference type="PANTHER" id="PTHR43285">
    <property type="entry name" value="ANTHRANILATE PHOSPHORIBOSYLTRANSFERASE"/>
    <property type="match status" value="1"/>
</dbReference>
<feature type="binding site" evidence="9">
    <location>
        <begin position="108"/>
        <end position="116"/>
    </location>
    <ligand>
        <name>5-phospho-alpha-D-ribose 1-diphosphate</name>
        <dbReference type="ChEBI" id="CHEBI:58017"/>
    </ligand>
</feature>
<dbReference type="AlphaFoldDB" id="A0A7C5X4L5"/>
<dbReference type="GO" id="GO:0005829">
    <property type="term" value="C:cytosol"/>
    <property type="evidence" value="ECO:0007669"/>
    <property type="project" value="TreeGrafter"/>
</dbReference>
<protein>
    <recommendedName>
        <fullName evidence="9">Anthranilate phosphoribosyltransferase</fullName>
        <ecNumber evidence="9">2.4.2.18</ecNumber>
    </recommendedName>
</protein>
<dbReference type="UniPathway" id="UPA00035">
    <property type="reaction ID" value="UER00041"/>
</dbReference>
<dbReference type="SUPFAM" id="SSF47648">
    <property type="entry name" value="Nucleoside phosphorylase/phosphoribosyltransferase N-terminal domain"/>
    <property type="match status" value="1"/>
</dbReference>
<keyword evidence="2 9" id="KW-0028">Amino-acid biosynthesis</keyword>
<gene>
    <name evidence="9 12" type="primary">trpD</name>
    <name evidence="12" type="ORF">ENN04_05270</name>
</gene>
<comment type="caution">
    <text evidence="12">The sequence shown here is derived from an EMBL/GenBank/DDBJ whole genome shotgun (WGS) entry which is preliminary data.</text>
</comment>
<dbReference type="NCBIfam" id="TIGR01245">
    <property type="entry name" value="trpD"/>
    <property type="match status" value="1"/>
</dbReference>
<evidence type="ECO:0000256" key="9">
    <source>
        <dbReference type="HAMAP-Rule" id="MF_00211"/>
    </source>
</evidence>
<feature type="binding site" evidence="9">
    <location>
        <position position="226"/>
    </location>
    <ligand>
        <name>Mg(2+)</name>
        <dbReference type="ChEBI" id="CHEBI:18420"/>
        <label>2</label>
    </ligand>
</feature>
<comment type="pathway">
    <text evidence="1 9">Amino-acid biosynthesis; L-tryptophan biosynthesis; L-tryptophan from chorismate: step 2/5.</text>
</comment>
<feature type="binding site" evidence="9">
    <location>
        <position position="88"/>
    </location>
    <ligand>
        <name>5-phospho-alpha-D-ribose 1-diphosphate</name>
        <dbReference type="ChEBI" id="CHEBI:58017"/>
    </ligand>
</feature>
<feature type="binding site" evidence="9">
    <location>
        <position position="92"/>
    </location>
    <ligand>
        <name>Mg(2+)</name>
        <dbReference type="ChEBI" id="CHEBI:18420"/>
        <label>1</label>
    </ligand>
</feature>
<dbReference type="GO" id="GO:0000287">
    <property type="term" value="F:magnesium ion binding"/>
    <property type="evidence" value="ECO:0007669"/>
    <property type="project" value="UniProtKB-UniRule"/>
</dbReference>
<feature type="binding site" evidence="9">
    <location>
        <position position="120"/>
    </location>
    <ligand>
        <name>5-phospho-alpha-D-ribose 1-diphosphate</name>
        <dbReference type="ChEBI" id="CHEBI:58017"/>
    </ligand>
</feature>
<reference evidence="12" key="1">
    <citation type="journal article" date="2020" name="mSystems">
        <title>Genome- and Community-Level Interaction Insights into Carbon Utilization and Element Cycling Functions of Hydrothermarchaeota in Hydrothermal Sediment.</title>
        <authorList>
            <person name="Zhou Z."/>
            <person name="Liu Y."/>
            <person name="Xu W."/>
            <person name="Pan J."/>
            <person name="Luo Z.H."/>
            <person name="Li M."/>
        </authorList>
    </citation>
    <scope>NUCLEOTIDE SEQUENCE [LARGE SCALE GENOMIC DNA]</scope>
    <source>
        <strain evidence="12">SpSt-114</strain>
    </source>
</reference>
<dbReference type="InterPro" id="IPR000312">
    <property type="entry name" value="Glycosyl_Trfase_fam3"/>
</dbReference>
<keyword evidence="3 9" id="KW-0328">Glycosyltransferase</keyword>
<keyword evidence="9" id="KW-0479">Metal-binding</keyword>
<keyword evidence="5 9" id="KW-0822">Tryptophan biosynthesis</keyword>
<evidence type="ECO:0000256" key="2">
    <source>
        <dbReference type="ARBA" id="ARBA00022605"/>
    </source>
</evidence>
<organism evidence="12">
    <name type="scientific">Thermocrinis ruber</name>
    <dbReference type="NCBI Taxonomy" id="75906"/>
    <lineage>
        <taxon>Bacteria</taxon>
        <taxon>Pseudomonadati</taxon>
        <taxon>Aquificota</taxon>
        <taxon>Aquificia</taxon>
        <taxon>Aquificales</taxon>
        <taxon>Aquificaceae</taxon>
        <taxon>Thermocrinis</taxon>
    </lineage>
</organism>
<feature type="binding site" evidence="9">
    <location>
        <position position="225"/>
    </location>
    <ligand>
        <name>Mg(2+)</name>
        <dbReference type="ChEBI" id="CHEBI:18420"/>
        <label>2</label>
    </ligand>
</feature>
<dbReference type="FunFam" id="3.40.1030.10:FF:000002">
    <property type="entry name" value="Anthranilate phosphoribosyltransferase"/>
    <property type="match status" value="1"/>
</dbReference>
<name>A0A7C5X4L5_9AQUI</name>
<feature type="binding site" evidence="9">
    <location>
        <position position="111"/>
    </location>
    <ligand>
        <name>anthranilate</name>
        <dbReference type="ChEBI" id="CHEBI:16567"/>
        <label>1</label>
    </ligand>
</feature>
<proteinExistence type="inferred from homology"/>
<dbReference type="InterPro" id="IPR005940">
    <property type="entry name" value="Anthranilate_Pribosyl_Tfrase"/>
</dbReference>
<dbReference type="EMBL" id="DSAC01000064">
    <property type="protein sequence ID" value="HHO74034.1"/>
    <property type="molecule type" value="Genomic_DNA"/>
</dbReference>
<evidence type="ECO:0000256" key="4">
    <source>
        <dbReference type="ARBA" id="ARBA00022679"/>
    </source>
</evidence>
<dbReference type="EC" id="2.4.2.18" evidence="9"/>
<dbReference type="GO" id="GO:0000162">
    <property type="term" value="P:L-tryptophan biosynthetic process"/>
    <property type="evidence" value="ECO:0007669"/>
    <property type="project" value="UniProtKB-UniRule"/>
</dbReference>
<dbReference type="HAMAP" id="MF_00211">
    <property type="entry name" value="TrpD"/>
    <property type="match status" value="1"/>
</dbReference>
<feature type="binding site" evidence="9">
    <location>
        <position position="226"/>
    </location>
    <ligand>
        <name>Mg(2+)</name>
        <dbReference type="ChEBI" id="CHEBI:18420"/>
        <label>1</label>
    </ligand>
</feature>
<feature type="binding site" evidence="9">
    <location>
        <begin position="83"/>
        <end position="84"/>
    </location>
    <ligand>
        <name>5-phospho-alpha-D-ribose 1-diphosphate</name>
        <dbReference type="ChEBI" id="CHEBI:58017"/>
    </ligand>
</feature>
<accession>A0A7C5X4L5</accession>
<evidence type="ECO:0000256" key="6">
    <source>
        <dbReference type="ARBA" id="ARBA00023141"/>
    </source>
</evidence>
<dbReference type="Gene3D" id="1.20.970.10">
    <property type="entry name" value="Transferase, Pyrimidine Nucleoside Phosphorylase, Chain C"/>
    <property type="match status" value="1"/>
</dbReference>
<comment type="subunit">
    <text evidence="9">Homodimer.</text>
</comment>
<evidence type="ECO:0000256" key="5">
    <source>
        <dbReference type="ARBA" id="ARBA00022822"/>
    </source>
</evidence>
<sequence>MREFLKKLSEFKDLTKEEIIQCLEDITEGRATDAQIGAFIMAMKMKGETVEELEGAASFFREKATKVYVEEPDSLVDTCGTGGDLSDTFNVSTITAFVLAGAGIRVAKHGNRSVSSKSGSADLLEFLGAKIDLGPEQVKRMIEEIGIGFMFAPLFHPAMKRVVGPRREVGVRSLFNLIGPLSNPAGAKRQLLGVFSDQFVEKVAHVLLRLGVKRAVVVHGKDGIDEVSISAPTTVAEVGGGEVRVYEFTPEELGFRRYPIDYIKVKSVEESAKVAMSVLKGEPSPALDMVLLNSAFGVFVSGVANDLKTALEVAKDSIKSGKAQRKLSEFIDLSKRL</sequence>
<feature type="domain" description="Glycosyl transferase family 3" evidence="10">
    <location>
        <begin position="74"/>
        <end position="324"/>
    </location>
</feature>
<evidence type="ECO:0000313" key="12">
    <source>
        <dbReference type="EMBL" id="HHO74034.1"/>
    </source>
</evidence>
<dbReference type="Gene3D" id="3.40.1030.10">
    <property type="entry name" value="Nucleoside phosphorylase/phosphoribosyltransferase catalytic domain"/>
    <property type="match status" value="1"/>
</dbReference>
<comment type="catalytic activity">
    <reaction evidence="7 9">
        <text>N-(5-phospho-beta-D-ribosyl)anthranilate + diphosphate = 5-phospho-alpha-D-ribose 1-diphosphate + anthranilate</text>
        <dbReference type="Rhea" id="RHEA:11768"/>
        <dbReference type="ChEBI" id="CHEBI:16567"/>
        <dbReference type="ChEBI" id="CHEBI:18277"/>
        <dbReference type="ChEBI" id="CHEBI:33019"/>
        <dbReference type="ChEBI" id="CHEBI:58017"/>
        <dbReference type="EC" id="2.4.2.18"/>
    </reaction>
</comment>
<feature type="binding site" evidence="9">
    <location>
        <begin position="90"/>
        <end position="93"/>
    </location>
    <ligand>
        <name>5-phospho-alpha-D-ribose 1-diphosphate</name>
        <dbReference type="ChEBI" id="CHEBI:58017"/>
    </ligand>
</feature>
<dbReference type="InterPro" id="IPR017459">
    <property type="entry name" value="Glycosyl_Trfase_fam3_N_dom"/>
</dbReference>
<keyword evidence="9" id="KW-0460">Magnesium</keyword>